<dbReference type="CDD" id="cd02440">
    <property type="entry name" value="AdoMet_MTases"/>
    <property type="match status" value="1"/>
</dbReference>
<evidence type="ECO:0000259" key="3">
    <source>
        <dbReference type="Pfam" id="PF13649"/>
    </source>
</evidence>
<keyword evidence="5" id="KW-1185">Reference proteome</keyword>
<dbReference type="EMBL" id="CP104013">
    <property type="protein sequence ID" value="UYP46841.1"/>
    <property type="molecule type" value="Genomic_DNA"/>
</dbReference>
<evidence type="ECO:0000313" key="5">
    <source>
        <dbReference type="Proteomes" id="UP001208689"/>
    </source>
</evidence>
<dbReference type="EC" id="2.1.1.-" evidence="4"/>
<protein>
    <submittedName>
        <fullName evidence="4">tRNA 5-carboxymethoxyuridine methyltransferase</fullName>
        <ecNumber evidence="4">2.1.1.-</ecNumber>
    </submittedName>
</protein>
<dbReference type="GO" id="GO:0032259">
    <property type="term" value="P:methylation"/>
    <property type="evidence" value="ECO:0007669"/>
    <property type="project" value="UniProtKB-KW"/>
</dbReference>
<accession>A0ABY6HTJ9</accession>
<sequence length="272" mass="31916">MKNTSEFDINQRRWDEMANIHSKSRFYDVKGFKEGKTSLYGLEQRELGDVEGKSILHLMCHFGLDSMSLARKGAHVTGVDFSQGMVDMATKTNEELGLSAKFMQGNVYDVPKLIEEKFDIVYMTYGLLCWLPDLPKLFEVIADRLNPGGFLYMAEFHPYGMLMDVEDDESYRVGGPYFVKKEPELIDNDRTYVDTEEKIQNTKSYEWQHTLMELLNGLFTSGLHMEYFNEHPFSSFQVHPDMELREDKHWYFRHPEKFNMPFLFSLKAFKPE</sequence>
<dbReference type="PANTHER" id="PTHR43861:SF1">
    <property type="entry name" value="TRANS-ACONITATE 2-METHYLTRANSFERASE"/>
    <property type="match status" value="1"/>
</dbReference>
<dbReference type="Proteomes" id="UP001208689">
    <property type="component" value="Chromosome"/>
</dbReference>
<evidence type="ECO:0000313" key="4">
    <source>
        <dbReference type="EMBL" id="UYP46841.1"/>
    </source>
</evidence>
<name>A0ABY6HTJ9_9ARCH</name>
<keyword evidence="1 4" id="KW-0489">Methyltransferase</keyword>
<proteinExistence type="predicted"/>
<keyword evidence="2 4" id="KW-0808">Transferase</keyword>
<feature type="domain" description="Methyltransferase" evidence="3">
    <location>
        <begin position="55"/>
        <end position="149"/>
    </location>
</feature>
<dbReference type="InterPro" id="IPR041698">
    <property type="entry name" value="Methyltransf_25"/>
</dbReference>
<dbReference type="InterPro" id="IPR029063">
    <property type="entry name" value="SAM-dependent_MTases_sf"/>
</dbReference>
<dbReference type="GO" id="GO:0008168">
    <property type="term" value="F:methyltransferase activity"/>
    <property type="evidence" value="ECO:0007669"/>
    <property type="project" value="UniProtKB-KW"/>
</dbReference>
<reference evidence="4" key="1">
    <citation type="submission" date="2022-09" db="EMBL/GenBank/DDBJ databases">
        <title>Actin cytoskeleton and complex cell architecture in an #Asgard archaeon.</title>
        <authorList>
            <person name="Ponce Toledo R.I."/>
            <person name="Schleper C."/>
            <person name="Rodrigues Oliveira T."/>
            <person name="Wollweber F."/>
            <person name="Xu J."/>
            <person name="Rittmann S."/>
            <person name="Klingl A."/>
            <person name="Pilhofer M."/>
        </authorList>
    </citation>
    <scope>NUCLEOTIDE SEQUENCE</scope>
    <source>
        <strain evidence="4">B-35</strain>
    </source>
</reference>
<dbReference type="Pfam" id="PF13649">
    <property type="entry name" value="Methyltransf_25"/>
    <property type="match status" value="1"/>
</dbReference>
<evidence type="ECO:0000256" key="2">
    <source>
        <dbReference type="ARBA" id="ARBA00022679"/>
    </source>
</evidence>
<evidence type="ECO:0000256" key="1">
    <source>
        <dbReference type="ARBA" id="ARBA00022603"/>
    </source>
</evidence>
<dbReference type="PANTHER" id="PTHR43861">
    <property type="entry name" value="TRANS-ACONITATE 2-METHYLTRANSFERASE-RELATED"/>
    <property type="match status" value="1"/>
</dbReference>
<dbReference type="Gene3D" id="3.40.50.150">
    <property type="entry name" value="Vaccinia Virus protein VP39"/>
    <property type="match status" value="1"/>
</dbReference>
<dbReference type="SUPFAM" id="SSF53335">
    <property type="entry name" value="S-adenosyl-L-methionine-dependent methyltransferases"/>
    <property type="match status" value="1"/>
</dbReference>
<gene>
    <name evidence="4" type="ORF">NEF87_003126</name>
</gene>
<organism evidence="4 5">
    <name type="scientific">Candidatus Lokiarchaeum ossiferum</name>
    <dbReference type="NCBI Taxonomy" id="2951803"/>
    <lineage>
        <taxon>Archaea</taxon>
        <taxon>Promethearchaeati</taxon>
        <taxon>Promethearchaeota</taxon>
        <taxon>Promethearchaeia</taxon>
        <taxon>Promethearchaeales</taxon>
        <taxon>Promethearchaeaceae</taxon>
        <taxon>Candidatus Lokiarchaeum</taxon>
    </lineage>
</organism>